<evidence type="ECO:0000313" key="2">
    <source>
        <dbReference type="Proteomes" id="UP000008281"/>
    </source>
</evidence>
<evidence type="ECO:0000313" key="1">
    <source>
        <dbReference type="EMBL" id="EFP04596.1"/>
    </source>
</evidence>
<dbReference type="KEGG" id="crq:GCK72_022846"/>
<gene>
    <name evidence="1" type="ORF">CRE_31265</name>
</gene>
<sequence length="122" mass="13830">MRPSIALIVVLASIAIATAHPLKGSEESKEFEIFVKSSESPSPLSIPSPLPIPSPKKGKYTVSDKIEWALWIIFFIVVFIHQYQHNRVATREAEQAWKEMQEALREDHIKTKPEGSQLNHDI</sequence>
<accession>E3MLI3</accession>
<name>E3MLI3_CAERE</name>
<proteinExistence type="predicted"/>
<dbReference type="GeneID" id="9798398"/>
<dbReference type="CTD" id="9798398"/>
<dbReference type="Proteomes" id="UP000008281">
    <property type="component" value="Unassembled WGS sequence"/>
</dbReference>
<keyword evidence="2" id="KW-1185">Reference proteome</keyword>
<reference evidence="1" key="1">
    <citation type="submission" date="2007-07" db="EMBL/GenBank/DDBJ databases">
        <title>PCAP assembly of the Caenorhabditis remanei genome.</title>
        <authorList>
            <consortium name="The Caenorhabditis remanei Sequencing Consortium"/>
            <person name="Wilson R.K."/>
        </authorList>
    </citation>
    <scope>NUCLEOTIDE SEQUENCE [LARGE SCALE GENOMIC DNA]</scope>
    <source>
        <strain evidence="1">PB4641</strain>
    </source>
</reference>
<dbReference type="HOGENOM" id="CLU_2028855_0_0_1"/>
<dbReference type="EMBL" id="DS268455">
    <property type="protein sequence ID" value="EFP04596.1"/>
    <property type="molecule type" value="Genomic_DNA"/>
</dbReference>
<dbReference type="RefSeq" id="XP_003102940.2">
    <property type="nucleotide sequence ID" value="XM_003102892.2"/>
</dbReference>
<protein>
    <submittedName>
        <fullName evidence="1">Uncharacterized protein</fullName>
    </submittedName>
</protein>
<dbReference type="AlphaFoldDB" id="E3MLI3"/>
<organism evidence="2">
    <name type="scientific">Caenorhabditis remanei</name>
    <name type="common">Caenorhabditis vulgaris</name>
    <dbReference type="NCBI Taxonomy" id="31234"/>
    <lineage>
        <taxon>Eukaryota</taxon>
        <taxon>Metazoa</taxon>
        <taxon>Ecdysozoa</taxon>
        <taxon>Nematoda</taxon>
        <taxon>Chromadorea</taxon>
        <taxon>Rhabditida</taxon>
        <taxon>Rhabditina</taxon>
        <taxon>Rhabditomorpha</taxon>
        <taxon>Rhabditoidea</taxon>
        <taxon>Rhabditidae</taxon>
        <taxon>Peloderinae</taxon>
        <taxon>Caenorhabditis</taxon>
    </lineage>
</organism>